<sequence>MAEAPTHEPRAPRTVIAMRGVSKTYPAATPVTALRDATLEIRTGEMVAITGPSGSGKSTLLNILGLLDTASGGTYAMDGVDVRTLGERERTRLRATRLGFVFQSFHLVPYLTCLRNVQLPLVHTRHPRAQRRERAERALRSVGLGHRISARPTTLSGGERQRVALARAVVHEPSVLLCDEPTGNLDSANTDQVMKLLRALVTPERTVVVVTHERDVAERADRELRVVDGHVV</sequence>
<keyword evidence="3 5" id="KW-0067">ATP-binding</keyword>
<comment type="caution">
    <text evidence="5">The sequence shown here is derived from an EMBL/GenBank/DDBJ whole genome shotgun (WGS) entry which is preliminary data.</text>
</comment>
<reference evidence="5 6" key="1">
    <citation type="submission" date="2024-10" db="EMBL/GenBank/DDBJ databases">
        <title>The Natural Products Discovery Center: Release of the First 8490 Sequenced Strains for Exploring Actinobacteria Biosynthetic Diversity.</title>
        <authorList>
            <person name="Kalkreuter E."/>
            <person name="Kautsar S.A."/>
            <person name="Yang D."/>
            <person name="Bader C.D."/>
            <person name="Teijaro C.N."/>
            <person name="Fluegel L."/>
            <person name="Davis C.M."/>
            <person name="Simpson J.R."/>
            <person name="Lauterbach L."/>
            <person name="Steele A.D."/>
            <person name="Gui C."/>
            <person name="Meng S."/>
            <person name="Li G."/>
            <person name="Viehrig K."/>
            <person name="Ye F."/>
            <person name="Su P."/>
            <person name="Kiefer A.F."/>
            <person name="Nichols A."/>
            <person name="Cepeda A.J."/>
            <person name="Yan W."/>
            <person name="Fan B."/>
            <person name="Jiang Y."/>
            <person name="Adhikari A."/>
            <person name="Zheng C.-J."/>
            <person name="Schuster L."/>
            <person name="Cowan T.M."/>
            <person name="Smanski M.J."/>
            <person name="Chevrette M.G."/>
            <person name="De Carvalho L.P.S."/>
            <person name="Shen B."/>
        </authorList>
    </citation>
    <scope>NUCLEOTIDE SEQUENCE [LARGE SCALE GENOMIC DNA]</scope>
    <source>
        <strain evidence="5 6">NPDC015755</strain>
    </source>
</reference>
<dbReference type="SUPFAM" id="SSF52540">
    <property type="entry name" value="P-loop containing nucleoside triphosphate hydrolases"/>
    <property type="match status" value="1"/>
</dbReference>
<feature type="domain" description="ABC transporter" evidence="4">
    <location>
        <begin position="16"/>
        <end position="232"/>
    </location>
</feature>
<dbReference type="RefSeq" id="WP_229818943.1">
    <property type="nucleotide sequence ID" value="NZ_BMTO01000008.1"/>
</dbReference>
<evidence type="ECO:0000313" key="5">
    <source>
        <dbReference type="EMBL" id="MFF8276613.1"/>
    </source>
</evidence>
<dbReference type="Proteomes" id="UP001603013">
    <property type="component" value="Unassembled WGS sequence"/>
</dbReference>
<keyword evidence="1" id="KW-0813">Transport</keyword>
<evidence type="ECO:0000256" key="3">
    <source>
        <dbReference type="ARBA" id="ARBA00022840"/>
    </source>
</evidence>
<dbReference type="InterPro" id="IPR027417">
    <property type="entry name" value="P-loop_NTPase"/>
</dbReference>
<evidence type="ECO:0000313" key="6">
    <source>
        <dbReference type="Proteomes" id="UP001603013"/>
    </source>
</evidence>
<organism evidence="5 6">
    <name type="scientific">Streptomyces lateritius</name>
    <dbReference type="NCBI Taxonomy" id="67313"/>
    <lineage>
        <taxon>Bacteria</taxon>
        <taxon>Bacillati</taxon>
        <taxon>Actinomycetota</taxon>
        <taxon>Actinomycetes</taxon>
        <taxon>Kitasatosporales</taxon>
        <taxon>Streptomycetaceae</taxon>
        <taxon>Streptomyces</taxon>
    </lineage>
</organism>
<dbReference type="Pfam" id="PF00005">
    <property type="entry name" value="ABC_tran"/>
    <property type="match status" value="1"/>
</dbReference>
<dbReference type="InterPro" id="IPR015854">
    <property type="entry name" value="ABC_transpr_LolD-like"/>
</dbReference>
<dbReference type="SMART" id="SM00382">
    <property type="entry name" value="AAA"/>
    <property type="match status" value="1"/>
</dbReference>
<name>A0ABW6Y9V9_9ACTN</name>
<dbReference type="InterPro" id="IPR003593">
    <property type="entry name" value="AAA+_ATPase"/>
</dbReference>
<keyword evidence="6" id="KW-1185">Reference proteome</keyword>
<dbReference type="GO" id="GO:0005524">
    <property type="term" value="F:ATP binding"/>
    <property type="evidence" value="ECO:0007669"/>
    <property type="project" value="UniProtKB-KW"/>
</dbReference>
<dbReference type="InterPro" id="IPR017871">
    <property type="entry name" value="ABC_transporter-like_CS"/>
</dbReference>
<evidence type="ECO:0000259" key="4">
    <source>
        <dbReference type="PROSITE" id="PS50893"/>
    </source>
</evidence>
<dbReference type="InterPro" id="IPR017911">
    <property type="entry name" value="MacB-like_ATP-bd"/>
</dbReference>
<accession>A0ABW6Y9V9</accession>
<dbReference type="InterPro" id="IPR003439">
    <property type="entry name" value="ABC_transporter-like_ATP-bd"/>
</dbReference>
<dbReference type="EMBL" id="JBIBSM010000005">
    <property type="protein sequence ID" value="MFF8276613.1"/>
    <property type="molecule type" value="Genomic_DNA"/>
</dbReference>
<dbReference type="Gene3D" id="3.40.50.300">
    <property type="entry name" value="P-loop containing nucleotide triphosphate hydrolases"/>
    <property type="match status" value="1"/>
</dbReference>
<protein>
    <submittedName>
        <fullName evidence="5">ABC transporter ATP-binding protein</fullName>
    </submittedName>
</protein>
<evidence type="ECO:0000256" key="1">
    <source>
        <dbReference type="ARBA" id="ARBA00022448"/>
    </source>
</evidence>
<dbReference type="CDD" id="cd03255">
    <property type="entry name" value="ABC_MJ0796_LolCDE_FtsE"/>
    <property type="match status" value="1"/>
</dbReference>
<dbReference type="PANTHER" id="PTHR24220">
    <property type="entry name" value="IMPORT ATP-BINDING PROTEIN"/>
    <property type="match status" value="1"/>
</dbReference>
<dbReference type="PROSITE" id="PS00211">
    <property type="entry name" value="ABC_TRANSPORTER_1"/>
    <property type="match status" value="1"/>
</dbReference>
<gene>
    <name evidence="5" type="ORF">ACF05T_10975</name>
</gene>
<keyword evidence="2" id="KW-0547">Nucleotide-binding</keyword>
<dbReference type="PROSITE" id="PS50893">
    <property type="entry name" value="ABC_TRANSPORTER_2"/>
    <property type="match status" value="1"/>
</dbReference>
<dbReference type="PANTHER" id="PTHR24220:SF648">
    <property type="entry name" value="ABC TRANSPORTER ATP-BINDING PROTEIN YTRE"/>
    <property type="match status" value="1"/>
</dbReference>
<evidence type="ECO:0000256" key="2">
    <source>
        <dbReference type="ARBA" id="ARBA00022741"/>
    </source>
</evidence>
<proteinExistence type="predicted"/>